<keyword evidence="2" id="KW-1185">Reference proteome</keyword>
<gene>
    <name evidence="1" type="ORF">INP59_26310</name>
</gene>
<evidence type="ECO:0000313" key="2">
    <source>
        <dbReference type="Proteomes" id="UP000593818"/>
    </source>
</evidence>
<evidence type="ECO:0000313" key="1">
    <source>
        <dbReference type="EMBL" id="QOW01672.1"/>
    </source>
</evidence>
<organism evidence="1 2">
    <name type="scientific">Rhodococcus pyridinivorans</name>
    <dbReference type="NCBI Taxonomy" id="103816"/>
    <lineage>
        <taxon>Bacteria</taxon>
        <taxon>Bacillati</taxon>
        <taxon>Actinomycetota</taxon>
        <taxon>Actinomycetes</taxon>
        <taxon>Mycobacteriales</taxon>
        <taxon>Nocardiaceae</taxon>
        <taxon>Rhodococcus</taxon>
    </lineage>
</organism>
<dbReference type="AlphaFoldDB" id="A0A7M2XXB9"/>
<dbReference type="RefSeq" id="WP_193904086.1">
    <property type="nucleotide sequence ID" value="NZ_CP063452.1"/>
</dbReference>
<geneLocation type="plasmid" evidence="1 2">
    <name>pRh5Ap-243</name>
</geneLocation>
<dbReference type="Proteomes" id="UP000593818">
    <property type="component" value="Plasmid pRh5Ap-243"/>
</dbReference>
<protein>
    <submittedName>
        <fullName evidence="1">Uncharacterized protein</fullName>
    </submittedName>
</protein>
<keyword evidence="1" id="KW-0614">Plasmid</keyword>
<dbReference type="EMBL" id="CP063452">
    <property type="protein sequence ID" value="QOW01672.1"/>
    <property type="molecule type" value="Genomic_DNA"/>
</dbReference>
<sequence>MYLHGESAAASARSVLEIDTVERNADGTGVCTYVAHFEAVPANQRSYTVTVSSSAPYAATFESSSFNAGEIEEGATFYLHEFPPRTGSSPDAWCNEVAA</sequence>
<proteinExistence type="predicted"/>
<name>A0A7M2XXB9_9NOCA</name>
<accession>A0A7M2XXB9</accession>
<reference evidence="1 2" key="1">
    <citation type="submission" date="2020-10" db="EMBL/GenBank/DDBJ databases">
        <title>Whole genome sequence of oil-degrading bacteria Rhodococcus pyridinivorans strain 5Ap.</title>
        <authorList>
            <person name="Akhremchuk A.E."/>
            <person name="Valentovich L.N."/>
            <person name="Charniauskaya M.I."/>
            <person name="Bukliarevich H.A."/>
            <person name="Titok M.A."/>
        </authorList>
    </citation>
    <scope>NUCLEOTIDE SEQUENCE [LARGE SCALE GENOMIC DNA]</scope>
    <source>
        <strain evidence="1 2">5Ap</strain>
        <plasmid evidence="1 2">pRh5Ap-243</plasmid>
    </source>
</reference>